<keyword evidence="3" id="KW-1185">Reference proteome</keyword>
<reference evidence="2 3" key="1">
    <citation type="journal article" date="2024" name="G3 (Bethesda)">
        <title>Genome assembly of Hibiscus sabdariffa L. provides insights into metabolisms of medicinal natural products.</title>
        <authorList>
            <person name="Kim T."/>
        </authorList>
    </citation>
    <scope>NUCLEOTIDE SEQUENCE [LARGE SCALE GENOMIC DNA]</scope>
    <source>
        <strain evidence="2">TK-2024</strain>
        <tissue evidence="2">Old leaves</tissue>
    </source>
</reference>
<feature type="region of interest" description="Disordered" evidence="1">
    <location>
        <begin position="27"/>
        <end position="61"/>
    </location>
</feature>
<protein>
    <submittedName>
        <fullName evidence="2">Uncharacterized protein</fullName>
    </submittedName>
</protein>
<organism evidence="2 3">
    <name type="scientific">Hibiscus sabdariffa</name>
    <name type="common">roselle</name>
    <dbReference type="NCBI Taxonomy" id="183260"/>
    <lineage>
        <taxon>Eukaryota</taxon>
        <taxon>Viridiplantae</taxon>
        <taxon>Streptophyta</taxon>
        <taxon>Embryophyta</taxon>
        <taxon>Tracheophyta</taxon>
        <taxon>Spermatophyta</taxon>
        <taxon>Magnoliopsida</taxon>
        <taxon>eudicotyledons</taxon>
        <taxon>Gunneridae</taxon>
        <taxon>Pentapetalae</taxon>
        <taxon>rosids</taxon>
        <taxon>malvids</taxon>
        <taxon>Malvales</taxon>
        <taxon>Malvaceae</taxon>
        <taxon>Malvoideae</taxon>
        <taxon>Hibiscus</taxon>
    </lineage>
</organism>
<evidence type="ECO:0000313" key="3">
    <source>
        <dbReference type="Proteomes" id="UP001472677"/>
    </source>
</evidence>
<feature type="compositionally biased region" description="Polar residues" evidence="1">
    <location>
        <begin position="30"/>
        <end position="43"/>
    </location>
</feature>
<dbReference type="EMBL" id="JBBPBM010000028">
    <property type="protein sequence ID" value="KAK8538145.1"/>
    <property type="molecule type" value="Genomic_DNA"/>
</dbReference>
<dbReference type="Proteomes" id="UP001472677">
    <property type="component" value="Unassembled WGS sequence"/>
</dbReference>
<accession>A0ABR2DGT7</accession>
<sequence>MGHPARECGIKDEMYKKSGQYGPWLRASSFKKSTTQSASQRSSPVAGALDGNPKNPRRHVTANPWNEDIINKSLTYMEISASQKRKHEIEDFPFPLIPNKRMLREKILEGAAREKFVRETIRKFDEETGLLEFGRDPFGKRIIPSFTSSPSLSLTEIDDIQCDEDAKFSLSA</sequence>
<evidence type="ECO:0000256" key="1">
    <source>
        <dbReference type="SAM" id="MobiDB-lite"/>
    </source>
</evidence>
<gene>
    <name evidence="2" type="ORF">V6N12_044282</name>
</gene>
<comment type="caution">
    <text evidence="2">The sequence shown here is derived from an EMBL/GenBank/DDBJ whole genome shotgun (WGS) entry which is preliminary data.</text>
</comment>
<name>A0ABR2DGT7_9ROSI</name>
<proteinExistence type="predicted"/>
<evidence type="ECO:0000313" key="2">
    <source>
        <dbReference type="EMBL" id="KAK8538145.1"/>
    </source>
</evidence>